<dbReference type="OrthoDB" id="9789685at2"/>
<keyword evidence="2" id="KW-1185">Reference proteome</keyword>
<accession>A0A3A1PEM3</accession>
<dbReference type="EMBL" id="QXFM01000020">
    <property type="protein sequence ID" value="RIV91491.1"/>
    <property type="molecule type" value="Genomic_DNA"/>
</dbReference>
<evidence type="ECO:0000313" key="2">
    <source>
        <dbReference type="Proteomes" id="UP000265366"/>
    </source>
</evidence>
<comment type="caution">
    <text evidence="1">The sequence shown here is derived from an EMBL/GenBank/DDBJ whole genome shotgun (WGS) entry which is preliminary data.</text>
</comment>
<proteinExistence type="predicted"/>
<dbReference type="RefSeq" id="WP_119591627.1">
    <property type="nucleotide sequence ID" value="NZ_QXFM01000020.1"/>
</dbReference>
<protein>
    <submittedName>
        <fullName evidence="1">DUF4197 family protein</fullName>
    </submittedName>
</protein>
<sequence>MTDNVLSTGGPVLGRRLFLGTAVGGAVLMLPGCASMGEFSLEDAVRRLLFLSSERAFARLTDDGGYWDNAVDTIGLERLLGTRGNVLASILTSSIFKQRLNDSFADIAIDAAARAAPLVTDAVRTIGVGNALALVRGGPTAATSYLRGQMGNALIEAMVPELGEAMRYAQDPLVGELLAGLTGIDVPGVARNFSASINDAIWGEIGGEESAIRANPRETNDPVLISVFGVGAQL</sequence>
<reference evidence="1 2" key="1">
    <citation type="submission" date="2018-08" db="EMBL/GenBank/DDBJ databases">
        <title>Erythrobacter zhengii sp.nov., a bacterium isolated from deep-sea sediment.</title>
        <authorList>
            <person name="Fang C."/>
            <person name="Wu Y.-H."/>
            <person name="Sun C."/>
            <person name="Wang H."/>
            <person name="Cheng H."/>
            <person name="Meng F.-X."/>
            <person name="Wang C.-S."/>
            <person name="Xu X.-W."/>
        </authorList>
    </citation>
    <scope>NUCLEOTIDE SEQUENCE [LARGE SCALE GENOMIC DNA]</scope>
    <source>
        <strain evidence="1 2">CCTCC AB 2015396</strain>
    </source>
</reference>
<dbReference type="AlphaFoldDB" id="A0A3A1PEM3"/>
<dbReference type="Pfam" id="PF13852">
    <property type="entry name" value="DUF4197"/>
    <property type="match status" value="1"/>
</dbReference>
<name>A0A3A1PEM3_9SPHN</name>
<evidence type="ECO:0000313" key="1">
    <source>
        <dbReference type="EMBL" id="RIV91491.1"/>
    </source>
</evidence>
<dbReference type="InterPro" id="IPR025245">
    <property type="entry name" value="DUF4197"/>
</dbReference>
<organism evidence="1 2">
    <name type="scientific">Aurantiacibacter xanthus</name>
    <dbReference type="NCBI Taxonomy" id="1784712"/>
    <lineage>
        <taxon>Bacteria</taxon>
        <taxon>Pseudomonadati</taxon>
        <taxon>Pseudomonadota</taxon>
        <taxon>Alphaproteobacteria</taxon>
        <taxon>Sphingomonadales</taxon>
        <taxon>Erythrobacteraceae</taxon>
        <taxon>Aurantiacibacter</taxon>
    </lineage>
</organism>
<dbReference type="Proteomes" id="UP000265366">
    <property type="component" value="Unassembled WGS sequence"/>
</dbReference>
<gene>
    <name evidence="1" type="ORF">D2V17_02850</name>
</gene>